<reference evidence="2" key="2">
    <citation type="submission" date="2015-01" db="EMBL/GenBank/DDBJ databases">
        <title>Evolutionary Origins and Diversification of the Mycorrhizal Mutualists.</title>
        <authorList>
            <consortium name="DOE Joint Genome Institute"/>
            <consortium name="Mycorrhizal Genomics Consortium"/>
            <person name="Kohler A."/>
            <person name="Kuo A."/>
            <person name="Nagy L.G."/>
            <person name="Floudas D."/>
            <person name="Copeland A."/>
            <person name="Barry K.W."/>
            <person name="Cichocki N."/>
            <person name="Veneault-Fourrey C."/>
            <person name="LaButti K."/>
            <person name="Lindquist E.A."/>
            <person name="Lipzen A."/>
            <person name="Lundell T."/>
            <person name="Morin E."/>
            <person name="Murat C."/>
            <person name="Riley R."/>
            <person name="Ohm R."/>
            <person name="Sun H."/>
            <person name="Tunlid A."/>
            <person name="Henrissat B."/>
            <person name="Grigoriev I.V."/>
            <person name="Hibbett D.S."/>
            <person name="Martin F."/>
        </authorList>
    </citation>
    <scope>NUCLEOTIDE SEQUENCE [LARGE SCALE GENOMIC DNA]</scope>
    <source>
        <strain evidence="2">MAFF 305830</strain>
    </source>
</reference>
<dbReference type="AlphaFoldDB" id="A0A0C3B3F6"/>
<name>A0A0C3B3F6_SERVB</name>
<keyword evidence="2" id="KW-1185">Reference proteome</keyword>
<proteinExistence type="predicted"/>
<evidence type="ECO:0000313" key="2">
    <source>
        <dbReference type="Proteomes" id="UP000054097"/>
    </source>
</evidence>
<dbReference type="Proteomes" id="UP000054097">
    <property type="component" value="Unassembled WGS sequence"/>
</dbReference>
<gene>
    <name evidence="1" type="ORF">M408DRAFT_327597</name>
</gene>
<sequence length="67" mass="7449">MPHVIPPPRIPSRGVQRGQVAATLWSRLLTSQDLADYLGVPVTPLGRRRQSAIMDRENGMSIERVVT</sequence>
<evidence type="ECO:0000313" key="1">
    <source>
        <dbReference type="EMBL" id="KIM31360.1"/>
    </source>
</evidence>
<organism evidence="1 2">
    <name type="scientific">Serendipita vermifera MAFF 305830</name>
    <dbReference type="NCBI Taxonomy" id="933852"/>
    <lineage>
        <taxon>Eukaryota</taxon>
        <taxon>Fungi</taxon>
        <taxon>Dikarya</taxon>
        <taxon>Basidiomycota</taxon>
        <taxon>Agaricomycotina</taxon>
        <taxon>Agaricomycetes</taxon>
        <taxon>Sebacinales</taxon>
        <taxon>Serendipitaceae</taxon>
        <taxon>Serendipita</taxon>
    </lineage>
</organism>
<dbReference type="HOGENOM" id="CLU_2814026_0_0_1"/>
<protein>
    <submittedName>
        <fullName evidence="1">Uncharacterized protein</fullName>
    </submittedName>
</protein>
<accession>A0A0C3B3F6</accession>
<dbReference type="EMBL" id="KN824282">
    <property type="protein sequence ID" value="KIM31360.1"/>
    <property type="molecule type" value="Genomic_DNA"/>
</dbReference>
<reference evidence="1 2" key="1">
    <citation type="submission" date="2014-04" db="EMBL/GenBank/DDBJ databases">
        <authorList>
            <consortium name="DOE Joint Genome Institute"/>
            <person name="Kuo A."/>
            <person name="Zuccaro A."/>
            <person name="Kohler A."/>
            <person name="Nagy L.G."/>
            <person name="Floudas D."/>
            <person name="Copeland A."/>
            <person name="Barry K.W."/>
            <person name="Cichocki N."/>
            <person name="Veneault-Fourrey C."/>
            <person name="LaButti K."/>
            <person name="Lindquist E.A."/>
            <person name="Lipzen A."/>
            <person name="Lundell T."/>
            <person name="Morin E."/>
            <person name="Murat C."/>
            <person name="Sun H."/>
            <person name="Tunlid A."/>
            <person name="Henrissat B."/>
            <person name="Grigoriev I.V."/>
            <person name="Hibbett D.S."/>
            <person name="Martin F."/>
            <person name="Nordberg H.P."/>
            <person name="Cantor M.N."/>
            <person name="Hua S.X."/>
        </authorList>
    </citation>
    <scope>NUCLEOTIDE SEQUENCE [LARGE SCALE GENOMIC DNA]</scope>
    <source>
        <strain evidence="1 2">MAFF 305830</strain>
    </source>
</reference>